<keyword evidence="4" id="KW-0067">ATP-binding</keyword>
<proteinExistence type="predicted"/>
<dbReference type="InterPro" id="IPR041679">
    <property type="entry name" value="DNA2/NAM7-like_C"/>
</dbReference>
<dbReference type="Gene3D" id="3.40.50.300">
    <property type="entry name" value="P-loop containing nucleotide triphosphate hydrolases"/>
    <property type="match status" value="1"/>
</dbReference>
<keyword evidence="3" id="KW-0347">Helicase</keyword>
<name>A0AAE0NSV1_9PEZI</name>
<keyword evidence="7" id="KW-1185">Reference proteome</keyword>
<dbReference type="Pfam" id="PF13087">
    <property type="entry name" value="AAA_12"/>
    <property type="match status" value="2"/>
</dbReference>
<dbReference type="PANTHER" id="PTHR43788">
    <property type="entry name" value="DNA2/NAM7 HELICASE FAMILY MEMBER"/>
    <property type="match status" value="1"/>
</dbReference>
<evidence type="ECO:0000256" key="3">
    <source>
        <dbReference type="ARBA" id="ARBA00022806"/>
    </source>
</evidence>
<evidence type="ECO:0000256" key="4">
    <source>
        <dbReference type="ARBA" id="ARBA00022840"/>
    </source>
</evidence>
<reference evidence="6" key="2">
    <citation type="submission" date="2023-06" db="EMBL/GenBank/DDBJ databases">
        <authorList>
            <consortium name="Lawrence Berkeley National Laboratory"/>
            <person name="Haridas S."/>
            <person name="Hensen N."/>
            <person name="Bonometti L."/>
            <person name="Westerberg I."/>
            <person name="Brannstrom I.O."/>
            <person name="Guillou S."/>
            <person name="Cros-Aarteil S."/>
            <person name="Calhoun S."/>
            <person name="Kuo A."/>
            <person name="Mondo S."/>
            <person name="Pangilinan J."/>
            <person name="Riley R."/>
            <person name="LaButti K."/>
            <person name="Andreopoulos B."/>
            <person name="Lipzen A."/>
            <person name="Chen C."/>
            <person name="Yanf M."/>
            <person name="Daum C."/>
            <person name="Ng V."/>
            <person name="Clum A."/>
            <person name="Steindorff A."/>
            <person name="Ohm R."/>
            <person name="Martin F."/>
            <person name="Silar P."/>
            <person name="Natvig D."/>
            <person name="Lalanne C."/>
            <person name="Gautier V."/>
            <person name="Ament-velasquez S.L."/>
            <person name="Kruys A."/>
            <person name="Hutchinson M.I."/>
            <person name="Powell A.J."/>
            <person name="Barry K."/>
            <person name="Miller A.N."/>
            <person name="Grigoriev I.V."/>
            <person name="Debuchy R."/>
            <person name="Gladieux P."/>
            <person name="Thoren M.H."/>
            <person name="Johannesson H."/>
        </authorList>
    </citation>
    <scope>NUCLEOTIDE SEQUENCE</scope>
    <source>
        <strain evidence="6">CBS 232.78</strain>
    </source>
</reference>
<evidence type="ECO:0000259" key="5">
    <source>
        <dbReference type="Pfam" id="PF13087"/>
    </source>
</evidence>
<evidence type="ECO:0000313" key="6">
    <source>
        <dbReference type="EMBL" id="KAK3386894.1"/>
    </source>
</evidence>
<feature type="domain" description="DNA2/NAM7 helicase-like C-terminal" evidence="5">
    <location>
        <begin position="1"/>
        <end position="86"/>
    </location>
</feature>
<evidence type="ECO:0000256" key="1">
    <source>
        <dbReference type="ARBA" id="ARBA00022741"/>
    </source>
</evidence>
<dbReference type="AlphaFoldDB" id="A0AAE0NSV1"/>
<dbReference type="CDD" id="cd18808">
    <property type="entry name" value="SF1_C_Upf1"/>
    <property type="match status" value="1"/>
</dbReference>
<protein>
    <submittedName>
        <fullName evidence="6">AAA domain-containing protein</fullName>
    </submittedName>
</protein>
<dbReference type="InterPro" id="IPR027417">
    <property type="entry name" value="P-loop_NTPase"/>
</dbReference>
<reference evidence="6" key="1">
    <citation type="journal article" date="2023" name="Mol. Phylogenet. Evol.">
        <title>Genome-scale phylogeny and comparative genomics of the fungal order Sordariales.</title>
        <authorList>
            <person name="Hensen N."/>
            <person name="Bonometti L."/>
            <person name="Westerberg I."/>
            <person name="Brannstrom I.O."/>
            <person name="Guillou S."/>
            <person name="Cros-Aarteil S."/>
            <person name="Calhoun S."/>
            <person name="Haridas S."/>
            <person name="Kuo A."/>
            <person name="Mondo S."/>
            <person name="Pangilinan J."/>
            <person name="Riley R."/>
            <person name="LaButti K."/>
            <person name="Andreopoulos B."/>
            <person name="Lipzen A."/>
            <person name="Chen C."/>
            <person name="Yan M."/>
            <person name="Daum C."/>
            <person name="Ng V."/>
            <person name="Clum A."/>
            <person name="Steindorff A."/>
            <person name="Ohm R.A."/>
            <person name="Martin F."/>
            <person name="Silar P."/>
            <person name="Natvig D.O."/>
            <person name="Lalanne C."/>
            <person name="Gautier V."/>
            <person name="Ament-Velasquez S.L."/>
            <person name="Kruys A."/>
            <person name="Hutchinson M.I."/>
            <person name="Powell A.J."/>
            <person name="Barry K."/>
            <person name="Miller A.N."/>
            <person name="Grigoriev I.V."/>
            <person name="Debuchy R."/>
            <person name="Gladieux P."/>
            <person name="Hiltunen Thoren M."/>
            <person name="Johannesson H."/>
        </authorList>
    </citation>
    <scope>NUCLEOTIDE SEQUENCE</scope>
    <source>
        <strain evidence="6">CBS 232.78</strain>
    </source>
</reference>
<dbReference type="GO" id="GO:0016787">
    <property type="term" value="F:hydrolase activity"/>
    <property type="evidence" value="ECO:0007669"/>
    <property type="project" value="UniProtKB-KW"/>
</dbReference>
<feature type="domain" description="DNA2/NAM7 helicase-like C-terminal" evidence="5">
    <location>
        <begin position="135"/>
        <end position="218"/>
    </location>
</feature>
<dbReference type="Proteomes" id="UP001285441">
    <property type="component" value="Unassembled WGS sequence"/>
</dbReference>
<organism evidence="6 7">
    <name type="scientific">Podospora didyma</name>
    <dbReference type="NCBI Taxonomy" id="330526"/>
    <lineage>
        <taxon>Eukaryota</taxon>
        <taxon>Fungi</taxon>
        <taxon>Dikarya</taxon>
        <taxon>Ascomycota</taxon>
        <taxon>Pezizomycotina</taxon>
        <taxon>Sordariomycetes</taxon>
        <taxon>Sordariomycetidae</taxon>
        <taxon>Sordariales</taxon>
        <taxon>Podosporaceae</taxon>
        <taxon>Podospora</taxon>
    </lineage>
</organism>
<sequence>MLDTQYRMHRDICSFSSGEFYGGKLKTGVLDAARPMFSSQFPWPPKSRMVFVECGEREEMWQKSKFNKGQAKLCAEICELLSSAEPPLKAQEEATAPKPFSEANKLAAAKGALLAPIPRELEKKPAQPSAQTTTTNTFSIAVLTPYTKQVELLKQTLSKFSQVEVCSIDGFQGREADIVVFVTVRCNEHHDIGFLKDMRRLNVALTRAKTGVIVIGNKATLTLGTADPESAAVWKRLLECLEEVRLEEQPRIAKNSRKE</sequence>
<dbReference type="EMBL" id="JAULSW010000003">
    <property type="protein sequence ID" value="KAK3386894.1"/>
    <property type="molecule type" value="Genomic_DNA"/>
</dbReference>
<dbReference type="GO" id="GO:0005524">
    <property type="term" value="F:ATP binding"/>
    <property type="evidence" value="ECO:0007669"/>
    <property type="project" value="UniProtKB-KW"/>
</dbReference>
<dbReference type="PANTHER" id="PTHR43788:SF8">
    <property type="entry name" value="DNA-BINDING PROTEIN SMUBP-2"/>
    <property type="match status" value="1"/>
</dbReference>
<evidence type="ECO:0000313" key="7">
    <source>
        <dbReference type="Proteomes" id="UP001285441"/>
    </source>
</evidence>
<accession>A0AAE0NSV1</accession>
<gene>
    <name evidence="6" type="ORF">B0H63DRAFT_468553</name>
</gene>
<dbReference type="GO" id="GO:0043139">
    <property type="term" value="F:5'-3' DNA helicase activity"/>
    <property type="evidence" value="ECO:0007669"/>
    <property type="project" value="TreeGrafter"/>
</dbReference>
<dbReference type="SUPFAM" id="SSF52540">
    <property type="entry name" value="P-loop containing nucleoside triphosphate hydrolases"/>
    <property type="match status" value="1"/>
</dbReference>
<dbReference type="InterPro" id="IPR050534">
    <property type="entry name" value="Coronavir_polyprotein_1ab"/>
</dbReference>
<dbReference type="InterPro" id="IPR047187">
    <property type="entry name" value="SF1_C_Upf1"/>
</dbReference>
<keyword evidence="2" id="KW-0378">Hydrolase</keyword>
<evidence type="ECO:0000256" key="2">
    <source>
        <dbReference type="ARBA" id="ARBA00022801"/>
    </source>
</evidence>
<comment type="caution">
    <text evidence="6">The sequence shown here is derived from an EMBL/GenBank/DDBJ whole genome shotgun (WGS) entry which is preliminary data.</text>
</comment>
<keyword evidence="1" id="KW-0547">Nucleotide-binding</keyword>